<evidence type="ECO:0000256" key="1">
    <source>
        <dbReference type="SAM" id="MobiDB-lite"/>
    </source>
</evidence>
<proteinExistence type="predicted"/>
<dbReference type="InterPro" id="IPR012340">
    <property type="entry name" value="NA-bd_OB-fold"/>
</dbReference>
<gene>
    <name evidence="4" type="ORF">TrST_g5028</name>
</gene>
<feature type="region of interest" description="Disordered" evidence="1">
    <location>
        <begin position="221"/>
        <end position="263"/>
    </location>
</feature>
<name>A0A9W7F3G6_9STRA</name>
<sequence length="263" mass="27968">MSSPHRMACLCIWLLALLAVRCDALSAGGVLPIGAVRAGAVTRVESYGCFVRLDDCGATGLVHMSELAPSDVIAVGQPVLVKVLAPREADKNSFSLKAVDQRTGAAAAPPPLQRTAKTTAKTTAKVTLDACTVKYIRASGAGGQNVNKLSTKAELRFDVDRSSLPPAFKTQLRATHAARLTKAGELIVVSEAHRSQRLNAADALKRLQGFVDAAAEAATPRATAPDRARRVKNLARSSERKRRDGKKKLSAKKASRRRPIGDD</sequence>
<dbReference type="AlphaFoldDB" id="A0A9W7F3G6"/>
<evidence type="ECO:0000313" key="4">
    <source>
        <dbReference type="EMBL" id="GMI00791.1"/>
    </source>
</evidence>
<dbReference type="GO" id="GO:0005762">
    <property type="term" value="C:mitochondrial large ribosomal subunit"/>
    <property type="evidence" value="ECO:0007669"/>
    <property type="project" value="TreeGrafter"/>
</dbReference>
<organism evidence="4 5">
    <name type="scientific">Triparma strigata</name>
    <dbReference type="NCBI Taxonomy" id="1606541"/>
    <lineage>
        <taxon>Eukaryota</taxon>
        <taxon>Sar</taxon>
        <taxon>Stramenopiles</taxon>
        <taxon>Ochrophyta</taxon>
        <taxon>Bolidophyceae</taxon>
        <taxon>Parmales</taxon>
        <taxon>Triparmaceae</taxon>
        <taxon>Triparma</taxon>
    </lineage>
</organism>
<dbReference type="SUPFAM" id="SSF50249">
    <property type="entry name" value="Nucleic acid-binding proteins"/>
    <property type="match status" value="1"/>
</dbReference>
<feature type="domain" description="S1 motif" evidence="3">
    <location>
        <begin position="34"/>
        <end position="97"/>
    </location>
</feature>
<evidence type="ECO:0000313" key="5">
    <source>
        <dbReference type="Proteomes" id="UP001165085"/>
    </source>
</evidence>
<dbReference type="Proteomes" id="UP001165085">
    <property type="component" value="Unassembled WGS sequence"/>
</dbReference>
<dbReference type="InterPro" id="IPR052104">
    <property type="entry name" value="Mito_Release_Factor_mL62"/>
</dbReference>
<reference evidence="5" key="1">
    <citation type="journal article" date="2023" name="Commun. Biol.">
        <title>Genome analysis of Parmales, the sister group of diatoms, reveals the evolutionary specialization of diatoms from phago-mixotrophs to photoautotrophs.</title>
        <authorList>
            <person name="Ban H."/>
            <person name="Sato S."/>
            <person name="Yoshikawa S."/>
            <person name="Yamada K."/>
            <person name="Nakamura Y."/>
            <person name="Ichinomiya M."/>
            <person name="Sato N."/>
            <person name="Blanc-Mathieu R."/>
            <person name="Endo H."/>
            <person name="Kuwata A."/>
            <person name="Ogata H."/>
        </authorList>
    </citation>
    <scope>NUCLEOTIDE SEQUENCE [LARGE SCALE GENOMIC DNA]</scope>
    <source>
        <strain evidence="5">NIES 3701</strain>
    </source>
</reference>
<dbReference type="PROSITE" id="PS50126">
    <property type="entry name" value="S1"/>
    <property type="match status" value="1"/>
</dbReference>
<dbReference type="PANTHER" id="PTHR11075">
    <property type="entry name" value="PEPTIDE CHAIN RELEASE FACTOR"/>
    <property type="match status" value="1"/>
</dbReference>
<dbReference type="GO" id="GO:0070126">
    <property type="term" value="P:mitochondrial translational termination"/>
    <property type="evidence" value="ECO:0007669"/>
    <property type="project" value="TreeGrafter"/>
</dbReference>
<accession>A0A9W7F3G6</accession>
<comment type="caution">
    <text evidence="4">The sequence shown here is derived from an EMBL/GenBank/DDBJ whole genome shotgun (WGS) entry which is preliminary data.</text>
</comment>
<dbReference type="GO" id="GO:0004045">
    <property type="term" value="F:peptidyl-tRNA hydrolase activity"/>
    <property type="evidence" value="ECO:0007669"/>
    <property type="project" value="TreeGrafter"/>
</dbReference>
<dbReference type="Pfam" id="PF00472">
    <property type="entry name" value="RF-1"/>
    <property type="match status" value="1"/>
</dbReference>
<evidence type="ECO:0000259" key="3">
    <source>
        <dbReference type="PROSITE" id="PS50126"/>
    </source>
</evidence>
<feature type="chain" id="PRO_5040764138" description="S1 motif domain-containing protein" evidence="2">
    <location>
        <begin position="25"/>
        <end position="263"/>
    </location>
</feature>
<dbReference type="SMART" id="SM00316">
    <property type="entry name" value="S1"/>
    <property type="match status" value="1"/>
</dbReference>
<protein>
    <recommendedName>
        <fullName evidence="3">S1 motif domain-containing protein</fullName>
    </recommendedName>
</protein>
<dbReference type="EMBL" id="BRXY01000572">
    <property type="protein sequence ID" value="GMI00791.1"/>
    <property type="molecule type" value="Genomic_DNA"/>
</dbReference>
<feature type="compositionally biased region" description="Basic residues" evidence="1">
    <location>
        <begin position="243"/>
        <end position="263"/>
    </location>
</feature>
<dbReference type="Pfam" id="PF00575">
    <property type="entry name" value="S1"/>
    <property type="match status" value="1"/>
</dbReference>
<dbReference type="Gene3D" id="2.40.50.140">
    <property type="entry name" value="Nucleic acid-binding proteins"/>
    <property type="match status" value="1"/>
</dbReference>
<keyword evidence="5" id="KW-1185">Reference proteome</keyword>
<dbReference type="NCBIfam" id="NF006718">
    <property type="entry name" value="PRK09256.1"/>
    <property type="match status" value="1"/>
</dbReference>
<evidence type="ECO:0000256" key="2">
    <source>
        <dbReference type="SAM" id="SignalP"/>
    </source>
</evidence>
<dbReference type="GO" id="GO:0003676">
    <property type="term" value="F:nucleic acid binding"/>
    <property type="evidence" value="ECO:0007669"/>
    <property type="project" value="InterPro"/>
</dbReference>
<keyword evidence="2" id="KW-0732">Signal</keyword>
<dbReference type="OrthoDB" id="270639at2759"/>
<dbReference type="PANTHER" id="PTHR11075:SF54">
    <property type="entry name" value="LARGE RIBOSOMAL SUBUNIT PROTEIN ML62"/>
    <property type="match status" value="1"/>
</dbReference>
<dbReference type="InterPro" id="IPR003029">
    <property type="entry name" value="S1_domain"/>
</dbReference>
<dbReference type="GO" id="GO:0016150">
    <property type="term" value="F:translation release factor activity, codon nonspecific"/>
    <property type="evidence" value="ECO:0007669"/>
    <property type="project" value="TreeGrafter"/>
</dbReference>
<dbReference type="InterPro" id="IPR000352">
    <property type="entry name" value="Pep_chain_release_fac_I"/>
</dbReference>
<dbReference type="SUPFAM" id="SSF110916">
    <property type="entry name" value="Peptidyl-tRNA hydrolase domain-like"/>
    <property type="match status" value="1"/>
</dbReference>
<dbReference type="Gene3D" id="3.30.160.20">
    <property type="match status" value="1"/>
</dbReference>
<feature type="signal peptide" evidence="2">
    <location>
        <begin position="1"/>
        <end position="24"/>
    </location>
</feature>